<dbReference type="OrthoDB" id="9807321at2"/>
<dbReference type="RefSeq" id="WP_148453515.1">
    <property type="nucleotide sequence ID" value="NZ_VSDO01000003.1"/>
</dbReference>
<name>A0A5D0CS20_9BACL</name>
<dbReference type="Proteomes" id="UP000325218">
    <property type="component" value="Unassembled WGS sequence"/>
</dbReference>
<reference evidence="1 2" key="1">
    <citation type="submission" date="2019-08" db="EMBL/GenBank/DDBJ databases">
        <title>Genome sequencing of Paenibacillus faecis DSM 23593(T).</title>
        <authorList>
            <person name="Kook J.-K."/>
            <person name="Park S.-N."/>
            <person name="Lim Y.K."/>
        </authorList>
    </citation>
    <scope>NUCLEOTIDE SEQUENCE [LARGE SCALE GENOMIC DNA]</scope>
    <source>
        <strain evidence="1 2">DSM 23593</strain>
    </source>
</reference>
<proteinExistence type="predicted"/>
<dbReference type="AlphaFoldDB" id="A0A5D0CS20"/>
<dbReference type="EMBL" id="VSDO01000003">
    <property type="protein sequence ID" value="TYA12114.1"/>
    <property type="molecule type" value="Genomic_DNA"/>
</dbReference>
<accession>A0A5D0CS20</accession>
<evidence type="ECO:0000313" key="1">
    <source>
        <dbReference type="EMBL" id="TYA12114.1"/>
    </source>
</evidence>
<gene>
    <name evidence="1" type="ORF">FRY98_15430</name>
</gene>
<comment type="caution">
    <text evidence="1">The sequence shown here is derived from an EMBL/GenBank/DDBJ whole genome shotgun (WGS) entry which is preliminary data.</text>
</comment>
<evidence type="ECO:0000313" key="2">
    <source>
        <dbReference type="Proteomes" id="UP000325218"/>
    </source>
</evidence>
<evidence type="ECO:0008006" key="3">
    <source>
        <dbReference type="Google" id="ProtNLM"/>
    </source>
</evidence>
<keyword evidence="2" id="KW-1185">Reference proteome</keyword>
<protein>
    <recommendedName>
        <fullName evidence="3">AraC family transcriptional regulator</fullName>
    </recommendedName>
</protein>
<sequence length="156" mass="16703">MIPILDLNELARQMSVGAVDIHGVYLTSLCPGRYFGHTPSQPTPYAGFVFALRGQAVFTFNGTPYELTPGLVAHGAKGMTLRVDVGSSGFDYALVHYTLSAPPEEPEGYTGAHFVLETGINPSITELLHMLESSVTTPGHLQAGCPHQGIVLQHDL</sequence>
<organism evidence="1 2">
    <name type="scientific">Paenibacillus faecis</name>
    <dbReference type="NCBI Taxonomy" id="862114"/>
    <lineage>
        <taxon>Bacteria</taxon>
        <taxon>Bacillati</taxon>
        <taxon>Bacillota</taxon>
        <taxon>Bacilli</taxon>
        <taxon>Bacillales</taxon>
        <taxon>Paenibacillaceae</taxon>
        <taxon>Paenibacillus</taxon>
    </lineage>
</organism>